<organism evidence="3 4">
    <name type="scientific">Clathrospora elynae</name>
    <dbReference type="NCBI Taxonomy" id="706981"/>
    <lineage>
        <taxon>Eukaryota</taxon>
        <taxon>Fungi</taxon>
        <taxon>Dikarya</taxon>
        <taxon>Ascomycota</taxon>
        <taxon>Pezizomycotina</taxon>
        <taxon>Dothideomycetes</taxon>
        <taxon>Pleosporomycetidae</taxon>
        <taxon>Pleosporales</taxon>
        <taxon>Diademaceae</taxon>
        <taxon>Clathrospora</taxon>
    </lineage>
</organism>
<evidence type="ECO:0000313" key="4">
    <source>
        <dbReference type="Proteomes" id="UP000800038"/>
    </source>
</evidence>
<feature type="transmembrane region" description="Helical" evidence="2">
    <location>
        <begin position="32"/>
        <end position="50"/>
    </location>
</feature>
<dbReference type="Proteomes" id="UP000800038">
    <property type="component" value="Unassembled WGS sequence"/>
</dbReference>
<protein>
    <submittedName>
        <fullName evidence="3">Uncharacterized protein</fullName>
    </submittedName>
</protein>
<reference evidence="3" key="1">
    <citation type="journal article" date="2020" name="Stud. Mycol.">
        <title>101 Dothideomycetes genomes: a test case for predicting lifestyles and emergence of pathogens.</title>
        <authorList>
            <person name="Haridas S."/>
            <person name="Albert R."/>
            <person name="Binder M."/>
            <person name="Bloem J."/>
            <person name="Labutti K."/>
            <person name="Salamov A."/>
            <person name="Andreopoulos B."/>
            <person name="Baker S."/>
            <person name="Barry K."/>
            <person name="Bills G."/>
            <person name="Bluhm B."/>
            <person name="Cannon C."/>
            <person name="Castanera R."/>
            <person name="Culley D."/>
            <person name="Daum C."/>
            <person name="Ezra D."/>
            <person name="Gonzalez J."/>
            <person name="Henrissat B."/>
            <person name="Kuo A."/>
            <person name="Liang C."/>
            <person name="Lipzen A."/>
            <person name="Lutzoni F."/>
            <person name="Magnuson J."/>
            <person name="Mondo S."/>
            <person name="Nolan M."/>
            <person name="Ohm R."/>
            <person name="Pangilinan J."/>
            <person name="Park H.-J."/>
            <person name="Ramirez L."/>
            <person name="Alfaro M."/>
            <person name="Sun H."/>
            <person name="Tritt A."/>
            <person name="Yoshinaga Y."/>
            <person name="Zwiers L.-H."/>
            <person name="Turgeon B."/>
            <person name="Goodwin S."/>
            <person name="Spatafora J."/>
            <person name="Crous P."/>
            <person name="Grigoriev I."/>
        </authorList>
    </citation>
    <scope>NUCLEOTIDE SEQUENCE</scope>
    <source>
        <strain evidence="3">CBS 161.51</strain>
    </source>
</reference>
<keyword evidence="4" id="KW-1185">Reference proteome</keyword>
<dbReference type="AlphaFoldDB" id="A0A6A5SXB6"/>
<dbReference type="OrthoDB" id="5327951at2759"/>
<sequence>MSSLSRSHNHEARSREVLRDTQSSTLHPSRAWYHHPVVVFIVPLVALLYLPRLYSSLIPHSLYSPLYNDMQLQEIATLMDDLYTLLADMTFIPHTSIKRGPHQINATANTCKRDPAALRLMEILPYVDASQVQESDFLFGGSFMDYRRNDKLREGCDPFHTSASWDYMTPETVALTSWGTGGWNGDRTWVLMYDTGKHAMRVYEGELWIAQTKKSQLTGEDISGVGIFREGIQAGRSILDRSHHAWAEWFDAPKLLTRLKEAYRTAAWSPWETSNRDHGWGVDRKHITSLLRKNGWPETFDPDQFNVDFIRAQNKPSGRGWAEAVFKTIEDLEGEGQTDLGLTIDGQIAWGKERLRQLIPHFEKATDPEERWLLMWRVQRAKRDVERDEAHLEAAKQEVQWLCPNGTCVEEEDMILWEFRAVEKEYAKALVAGTATSKCQKQMDTLPAWAPSDPDRFDNCVAQIEQQERWLLLAYEQTKAEALEHCAKTKKFLLPSDTLEDRAKVRIATLQLRNTRHKETIQELLAWGKDVDIPEYGIKVTREWELANGPWFLENEIDKIEERLADGGDKESLWRYLDSGDGFPEEEFSTVLNTDQELDDMDYLMQYFLVRTRFPGDFAIVDAHTVASIAGPTPVATDEPPYSEFDHRIRRSASLPISSSGTELLMVSCLLRIRLEDEIRDTELAELRGYARRSEHGNITVVAEMLGEKSKLWEFGVELQSVTRHRTPATEFWPNTHFDPGRYDFSKRGHFKIYYPKHMPLENFDDEALKATQRDRKRRAEWMASLKKRCRIAVFLK</sequence>
<evidence type="ECO:0000256" key="1">
    <source>
        <dbReference type="SAM" id="MobiDB-lite"/>
    </source>
</evidence>
<evidence type="ECO:0000256" key="2">
    <source>
        <dbReference type="SAM" id="Phobius"/>
    </source>
</evidence>
<name>A0A6A5SXB6_9PLEO</name>
<keyword evidence="2" id="KW-0472">Membrane</keyword>
<keyword evidence="2" id="KW-0812">Transmembrane</keyword>
<dbReference type="EMBL" id="ML976020">
    <property type="protein sequence ID" value="KAF1943969.1"/>
    <property type="molecule type" value="Genomic_DNA"/>
</dbReference>
<feature type="compositionally biased region" description="Basic and acidic residues" evidence="1">
    <location>
        <begin position="8"/>
        <end position="19"/>
    </location>
</feature>
<evidence type="ECO:0000313" key="3">
    <source>
        <dbReference type="EMBL" id="KAF1943969.1"/>
    </source>
</evidence>
<feature type="region of interest" description="Disordered" evidence="1">
    <location>
        <begin position="1"/>
        <end position="22"/>
    </location>
</feature>
<gene>
    <name evidence="3" type="ORF">EJ02DRAFT_432753</name>
</gene>
<accession>A0A6A5SXB6</accession>
<keyword evidence="2" id="KW-1133">Transmembrane helix</keyword>
<proteinExistence type="predicted"/>